<reference evidence="2" key="2">
    <citation type="submission" date="2016-06" db="EMBL/GenBank/DDBJ databases">
        <title>The genome of a short-lived fish provides insights into sex chromosome evolution and the genetic control of aging.</title>
        <authorList>
            <person name="Reichwald K."/>
            <person name="Felder M."/>
            <person name="Petzold A."/>
            <person name="Koch P."/>
            <person name="Groth M."/>
            <person name="Platzer M."/>
        </authorList>
    </citation>
    <scope>NUCLEOTIDE SEQUENCE</scope>
    <source>
        <tissue evidence="2">Brain</tissue>
    </source>
</reference>
<protein>
    <submittedName>
        <fullName evidence="2">Uncharacterized protein</fullName>
    </submittedName>
</protein>
<dbReference type="AlphaFoldDB" id="A0A1A7Z3I7"/>
<feature type="non-terminal residue" evidence="2">
    <location>
        <position position="1"/>
    </location>
</feature>
<feature type="non-terminal residue" evidence="2">
    <location>
        <position position="111"/>
    </location>
</feature>
<proteinExistence type="predicted"/>
<name>A0A1A7Z3I7_9TELE</name>
<feature type="transmembrane region" description="Helical" evidence="1">
    <location>
        <begin position="74"/>
        <end position="100"/>
    </location>
</feature>
<reference evidence="2" key="1">
    <citation type="submission" date="2016-05" db="EMBL/GenBank/DDBJ databases">
        <authorList>
            <person name="Lavstsen T."/>
            <person name="Jespersen J.S."/>
        </authorList>
    </citation>
    <scope>NUCLEOTIDE SEQUENCE</scope>
    <source>
        <tissue evidence="2">Brain</tissue>
    </source>
</reference>
<keyword evidence="1" id="KW-0472">Membrane</keyword>
<gene>
    <name evidence="2" type="primary">Nfu_g_1_006235</name>
</gene>
<keyword evidence="1" id="KW-1133">Transmembrane helix</keyword>
<keyword evidence="1" id="KW-0812">Transmembrane</keyword>
<evidence type="ECO:0000256" key="1">
    <source>
        <dbReference type="SAM" id="Phobius"/>
    </source>
</evidence>
<evidence type="ECO:0000313" key="2">
    <source>
        <dbReference type="EMBL" id="SBP36906.1"/>
    </source>
</evidence>
<dbReference type="EMBL" id="HADX01014674">
    <property type="protein sequence ID" value="SBP36906.1"/>
    <property type="molecule type" value="Transcribed_RNA"/>
</dbReference>
<organism evidence="2">
    <name type="scientific">Iconisemion striatum</name>
    <dbReference type="NCBI Taxonomy" id="60296"/>
    <lineage>
        <taxon>Eukaryota</taxon>
        <taxon>Metazoa</taxon>
        <taxon>Chordata</taxon>
        <taxon>Craniata</taxon>
        <taxon>Vertebrata</taxon>
        <taxon>Euteleostomi</taxon>
        <taxon>Actinopterygii</taxon>
        <taxon>Neopterygii</taxon>
        <taxon>Teleostei</taxon>
        <taxon>Neoteleostei</taxon>
        <taxon>Acanthomorphata</taxon>
        <taxon>Ovalentaria</taxon>
        <taxon>Atherinomorphae</taxon>
        <taxon>Cyprinodontiformes</taxon>
        <taxon>Nothobranchiidae</taxon>
        <taxon>Iconisemion</taxon>
    </lineage>
</organism>
<accession>A0A1A7Z3I7</accession>
<sequence>RIEVSFFSSTALTELAMCVRICCLVSLLPLLSVCLTCPSLPYPPVSLIALVYLNPLFDLVFVRSSSCLPAMSSYLPAIILIKLFLPAICFLCLLTCIWVRTKHHHFMTLSN</sequence>
<feature type="transmembrane region" description="Helical" evidence="1">
    <location>
        <begin position="12"/>
        <end position="32"/>
    </location>
</feature>